<dbReference type="InterPro" id="IPR036179">
    <property type="entry name" value="Ig-like_dom_sf"/>
</dbReference>
<keyword evidence="1" id="KW-0393">Immunoglobulin domain</keyword>
<dbReference type="InterPro" id="IPR013106">
    <property type="entry name" value="Ig_V-set"/>
</dbReference>
<dbReference type="Pfam" id="PF07686">
    <property type="entry name" value="V-set"/>
    <property type="match status" value="1"/>
</dbReference>
<dbReference type="AlphaFoldDB" id="A0A7R9MES8"/>
<dbReference type="Gene3D" id="2.60.40.10">
    <property type="entry name" value="Immunoglobulins"/>
    <property type="match status" value="3"/>
</dbReference>
<dbReference type="GO" id="GO:0008046">
    <property type="term" value="F:axon guidance receptor activity"/>
    <property type="evidence" value="ECO:0007669"/>
    <property type="project" value="TreeGrafter"/>
</dbReference>
<dbReference type="PANTHER" id="PTHR45080:SF33">
    <property type="entry name" value="IG-LIKE DOMAIN-CONTAINING PROTEIN"/>
    <property type="match status" value="1"/>
</dbReference>
<dbReference type="EMBL" id="CAJPVJ010015075">
    <property type="protein sequence ID" value="CAG2175661.1"/>
    <property type="molecule type" value="Genomic_DNA"/>
</dbReference>
<dbReference type="EMBL" id="OC929900">
    <property type="protein sequence ID" value="CAD7658475.1"/>
    <property type="molecule type" value="Genomic_DNA"/>
</dbReference>
<dbReference type="GO" id="GO:0007156">
    <property type="term" value="P:homophilic cell adhesion via plasma membrane adhesion molecules"/>
    <property type="evidence" value="ECO:0007669"/>
    <property type="project" value="TreeGrafter"/>
</dbReference>
<dbReference type="InterPro" id="IPR003598">
    <property type="entry name" value="Ig_sub2"/>
</dbReference>
<dbReference type="PROSITE" id="PS50835">
    <property type="entry name" value="IG_LIKE"/>
    <property type="match status" value="3"/>
</dbReference>
<organism evidence="3">
    <name type="scientific">Oppiella nova</name>
    <dbReference type="NCBI Taxonomy" id="334625"/>
    <lineage>
        <taxon>Eukaryota</taxon>
        <taxon>Metazoa</taxon>
        <taxon>Ecdysozoa</taxon>
        <taxon>Arthropoda</taxon>
        <taxon>Chelicerata</taxon>
        <taxon>Arachnida</taxon>
        <taxon>Acari</taxon>
        <taxon>Acariformes</taxon>
        <taxon>Sarcoptiformes</taxon>
        <taxon>Oribatida</taxon>
        <taxon>Brachypylina</taxon>
        <taxon>Oppioidea</taxon>
        <taxon>Oppiidae</taxon>
        <taxon>Oppiella</taxon>
    </lineage>
</organism>
<evidence type="ECO:0000313" key="4">
    <source>
        <dbReference type="Proteomes" id="UP000728032"/>
    </source>
</evidence>
<dbReference type="SMART" id="SM00408">
    <property type="entry name" value="IGc2"/>
    <property type="match status" value="3"/>
</dbReference>
<dbReference type="Proteomes" id="UP000728032">
    <property type="component" value="Unassembled WGS sequence"/>
</dbReference>
<gene>
    <name evidence="3" type="ORF">ONB1V03_LOCUS15096</name>
</gene>
<dbReference type="Pfam" id="PF07679">
    <property type="entry name" value="I-set"/>
    <property type="match status" value="1"/>
</dbReference>
<feature type="domain" description="Ig-like" evidence="2">
    <location>
        <begin position="17"/>
        <end position="140"/>
    </location>
</feature>
<dbReference type="InterPro" id="IPR007110">
    <property type="entry name" value="Ig-like_dom"/>
</dbReference>
<dbReference type="InterPro" id="IPR013783">
    <property type="entry name" value="Ig-like_fold"/>
</dbReference>
<feature type="domain" description="Ig-like" evidence="2">
    <location>
        <begin position="151"/>
        <end position="237"/>
    </location>
</feature>
<dbReference type="OrthoDB" id="10010359at2759"/>
<dbReference type="InterPro" id="IPR050958">
    <property type="entry name" value="Cell_Adh-Cytoskel_Orgn"/>
</dbReference>
<evidence type="ECO:0000256" key="1">
    <source>
        <dbReference type="ARBA" id="ARBA00023319"/>
    </source>
</evidence>
<dbReference type="GO" id="GO:0043025">
    <property type="term" value="C:neuronal cell body"/>
    <property type="evidence" value="ECO:0007669"/>
    <property type="project" value="TreeGrafter"/>
</dbReference>
<name>A0A7R9MES8_9ACAR</name>
<feature type="domain" description="Ig-like" evidence="2">
    <location>
        <begin position="241"/>
        <end position="339"/>
    </location>
</feature>
<keyword evidence="4" id="KW-1185">Reference proteome</keyword>
<dbReference type="InterPro" id="IPR013098">
    <property type="entry name" value="Ig_I-set"/>
</dbReference>
<protein>
    <recommendedName>
        <fullName evidence="2">Ig-like domain-containing protein</fullName>
    </recommendedName>
</protein>
<dbReference type="GO" id="GO:0050808">
    <property type="term" value="P:synapse organization"/>
    <property type="evidence" value="ECO:0007669"/>
    <property type="project" value="TreeGrafter"/>
</dbReference>
<dbReference type="InterPro" id="IPR003599">
    <property type="entry name" value="Ig_sub"/>
</dbReference>
<dbReference type="SUPFAM" id="SSF48726">
    <property type="entry name" value="Immunoglobulin"/>
    <property type="match status" value="3"/>
</dbReference>
<dbReference type="GO" id="GO:0005886">
    <property type="term" value="C:plasma membrane"/>
    <property type="evidence" value="ECO:0007669"/>
    <property type="project" value="TreeGrafter"/>
</dbReference>
<dbReference type="GO" id="GO:0030424">
    <property type="term" value="C:axon"/>
    <property type="evidence" value="ECO:0007669"/>
    <property type="project" value="TreeGrafter"/>
</dbReference>
<dbReference type="Pfam" id="PF13927">
    <property type="entry name" value="Ig_3"/>
    <property type="match status" value="1"/>
</dbReference>
<dbReference type="PANTHER" id="PTHR45080">
    <property type="entry name" value="CONTACTIN 5"/>
    <property type="match status" value="1"/>
</dbReference>
<dbReference type="SMART" id="SM00409">
    <property type="entry name" value="IG"/>
    <property type="match status" value="3"/>
</dbReference>
<reference evidence="3" key="1">
    <citation type="submission" date="2020-11" db="EMBL/GenBank/DDBJ databases">
        <authorList>
            <person name="Tran Van P."/>
        </authorList>
    </citation>
    <scope>NUCLEOTIDE SEQUENCE</scope>
</reference>
<proteinExistence type="predicted"/>
<evidence type="ECO:0000313" key="3">
    <source>
        <dbReference type="EMBL" id="CAD7658475.1"/>
    </source>
</evidence>
<dbReference type="CDD" id="cd00096">
    <property type="entry name" value="Ig"/>
    <property type="match status" value="1"/>
</dbReference>
<sequence>MLIFISPNKAIRLHSDPEYANCTPPCRAPDGLNAQDEVYEIQLFHVGQWHVRGFYDITSLYCQVQYAKDYPVVWTKVNHDNPNNHLFISRGSTTIIPDSRYSVRFDEKQSIYTLVISKVQEIDSGEYRCEITTGISSKVSADVNVFIQIPPVISDNSTRSVITYVGANVTLQCYASGYPPPLISWRREQNQLLPNGMAYYRGNSLRLDNITKDTRGTYYCVADNGVSSGARRHIGVEVEFPPFISIARPQTGQALQYDADLHCHIEAFPSPSVLWLKDGQLLNDNQHYQISIFARSDEFTDTTLRVKRIEKRQYGLYSCRAVNKLGFREEVIELVETVNVVCPPACNVGLQYTSDAFRILSSFLHKIAVPLSLILSTRYIGFA</sequence>
<evidence type="ECO:0000259" key="2">
    <source>
        <dbReference type="PROSITE" id="PS50835"/>
    </source>
</evidence>
<accession>A0A7R9MES8</accession>